<feature type="compositionally biased region" description="Polar residues" evidence="1">
    <location>
        <begin position="56"/>
        <end position="66"/>
    </location>
</feature>
<evidence type="ECO:0000313" key="2">
    <source>
        <dbReference type="EMBL" id="KAH0940138.1"/>
    </source>
</evidence>
<protein>
    <recommendedName>
        <fullName evidence="4">Calmodulin-binding domain-containing protein</fullName>
    </recommendedName>
</protein>
<feature type="compositionally biased region" description="Acidic residues" evidence="1">
    <location>
        <begin position="245"/>
        <end position="268"/>
    </location>
</feature>
<feature type="compositionally biased region" description="Polar residues" evidence="1">
    <location>
        <begin position="24"/>
        <end position="35"/>
    </location>
</feature>
<feature type="region of interest" description="Disordered" evidence="1">
    <location>
        <begin position="24"/>
        <end position="157"/>
    </location>
</feature>
<keyword evidence="3" id="KW-1185">Reference proteome</keyword>
<evidence type="ECO:0000256" key="1">
    <source>
        <dbReference type="SAM" id="MobiDB-lite"/>
    </source>
</evidence>
<name>A0ABQ8EEQ5_BRANA</name>
<accession>A0ABQ8EEQ5</accession>
<dbReference type="PANTHER" id="PTHR33349:SF20">
    <property type="entry name" value="CHROMO DOMAIN CEC-LIKE PROTEIN"/>
    <property type="match status" value="1"/>
</dbReference>
<feature type="compositionally biased region" description="Low complexity" evidence="1">
    <location>
        <begin position="102"/>
        <end position="112"/>
    </location>
</feature>
<feature type="region of interest" description="Disordered" evidence="1">
    <location>
        <begin position="191"/>
        <end position="276"/>
    </location>
</feature>
<organism evidence="2 3">
    <name type="scientific">Brassica napus</name>
    <name type="common">Rape</name>
    <dbReference type="NCBI Taxonomy" id="3708"/>
    <lineage>
        <taxon>Eukaryota</taxon>
        <taxon>Viridiplantae</taxon>
        <taxon>Streptophyta</taxon>
        <taxon>Embryophyta</taxon>
        <taxon>Tracheophyta</taxon>
        <taxon>Spermatophyta</taxon>
        <taxon>Magnoliopsida</taxon>
        <taxon>eudicotyledons</taxon>
        <taxon>Gunneridae</taxon>
        <taxon>Pentapetalae</taxon>
        <taxon>rosids</taxon>
        <taxon>malvids</taxon>
        <taxon>Brassicales</taxon>
        <taxon>Brassicaceae</taxon>
        <taxon>Brassiceae</taxon>
        <taxon>Brassica</taxon>
    </lineage>
</organism>
<dbReference type="EMBL" id="JAGKQM010000002">
    <property type="protein sequence ID" value="KAH0940138.1"/>
    <property type="molecule type" value="Genomic_DNA"/>
</dbReference>
<dbReference type="PANTHER" id="PTHR33349">
    <property type="entry name" value="EMB|CAB62594.1"/>
    <property type="match status" value="1"/>
</dbReference>
<feature type="compositionally biased region" description="Basic and acidic residues" evidence="1">
    <location>
        <begin position="114"/>
        <end position="133"/>
    </location>
</feature>
<dbReference type="Proteomes" id="UP000824890">
    <property type="component" value="Unassembled WGS sequence"/>
</dbReference>
<comment type="caution">
    <text evidence="2">The sequence shown here is derived from an EMBL/GenBank/DDBJ whole genome shotgun (WGS) entry which is preliminary data.</text>
</comment>
<sequence>MEAFAKLSETNNQFKNYPVKFLKKNNNSLEDNNQKLLRRRSFDPPPSSLTSPSTSQRIQTTLNISPSPREKPATALRSSSLHGSRCVPRGGTIVKSPHVAPKKSGLSSSSTSKSKKEGHEDVTAKKAPAKEIALDTASLSSTQEDEEKTLKVESDVQVGDDIEQAKDEEENKEVHVAVVHDYESEIVIAKEEEERLMNEDNSEEKEQENKGELYEEVKKKIDEDDTSEKVDIDTSLKEVESVQETTEEQEEVKEEKEDKEEVEEEENEKSEVVIGKKGSSSAYNDVIASKIQESRKNKVLALAGAFQTVIDYETAASK</sequence>
<reference evidence="2 3" key="1">
    <citation type="submission" date="2021-05" db="EMBL/GenBank/DDBJ databases">
        <title>Genome Assembly of Synthetic Allotetraploid Brassica napus Reveals Homoeologous Exchanges between Subgenomes.</title>
        <authorList>
            <person name="Davis J.T."/>
        </authorList>
    </citation>
    <scope>NUCLEOTIDE SEQUENCE [LARGE SCALE GENOMIC DNA]</scope>
    <source>
        <strain evidence="3">cv. Da-Ae</strain>
        <tissue evidence="2">Seedling</tissue>
    </source>
</reference>
<feature type="compositionally biased region" description="Basic and acidic residues" evidence="1">
    <location>
        <begin position="207"/>
        <end position="240"/>
    </location>
</feature>
<gene>
    <name evidence="2" type="ORF">HID58_007599</name>
</gene>
<evidence type="ECO:0000313" key="3">
    <source>
        <dbReference type="Proteomes" id="UP000824890"/>
    </source>
</evidence>
<proteinExistence type="predicted"/>
<evidence type="ECO:0008006" key="4">
    <source>
        <dbReference type="Google" id="ProtNLM"/>
    </source>
</evidence>